<evidence type="ECO:0000313" key="2">
    <source>
        <dbReference type="Proteomes" id="UP000261052"/>
    </source>
</evidence>
<dbReference type="AlphaFoldDB" id="A0A3E4LJ70"/>
<comment type="caution">
    <text evidence="1">The sequence shown here is derived from an EMBL/GenBank/DDBJ whole genome shotgun (WGS) entry which is preliminary data.</text>
</comment>
<proteinExistence type="predicted"/>
<accession>A0A3E4LJ70</accession>
<sequence length="30" mass="3437">MLKINIALHIAISEKQCYNSYIPKKEAVSM</sequence>
<organism evidence="1 2">
    <name type="scientific">Agathobacter rectalis</name>
    <dbReference type="NCBI Taxonomy" id="39491"/>
    <lineage>
        <taxon>Bacteria</taxon>
        <taxon>Bacillati</taxon>
        <taxon>Bacillota</taxon>
        <taxon>Clostridia</taxon>
        <taxon>Lachnospirales</taxon>
        <taxon>Lachnospiraceae</taxon>
        <taxon>Agathobacter</taxon>
    </lineage>
</organism>
<feature type="non-terminal residue" evidence="1">
    <location>
        <position position="30"/>
    </location>
</feature>
<dbReference type="EMBL" id="QSQP01000059">
    <property type="protein sequence ID" value="RGK37513.1"/>
    <property type="molecule type" value="Genomic_DNA"/>
</dbReference>
<dbReference type="Proteomes" id="UP000261052">
    <property type="component" value="Unassembled WGS sequence"/>
</dbReference>
<reference evidence="1 2" key="1">
    <citation type="submission" date="2018-08" db="EMBL/GenBank/DDBJ databases">
        <title>A genome reference for cultivated species of the human gut microbiota.</title>
        <authorList>
            <person name="Zou Y."/>
            <person name="Xue W."/>
            <person name="Luo G."/>
        </authorList>
    </citation>
    <scope>NUCLEOTIDE SEQUENCE [LARGE SCALE GENOMIC DNA]</scope>
    <source>
        <strain evidence="1 2">TF11-15AC</strain>
    </source>
</reference>
<gene>
    <name evidence="1" type="ORF">DXD13_16460</name>
</gene>
<protein>
    <submittedName>
        <fullName evidence="1">Transcriptional regulator</fullName>
    </submittedName>
</protein>
<name>A0A3E4LJ70_9FIRM</name>
<evidence type="ECO:0000313" key="1">
    <source>
        <dbReference type="EMBL" id="RGK37513.1"/>
    </source>
</evidence>